<evidence type="ECO:0000313" key="3">
    <source>
        <dbReference type="EMBL" id="MBR7830397.1"/>
    </source>
</evidence>
<keyword evidence="2" id="KW-0812">Transmembrane</keyword>
<sequence length="106" mass="11277">MGPTPTAVLVGAAFGLSGVLIGPARIRRENRLRALRGLAIAFVPIAVWLALGGPILPTMLAFCLATLALGEWRLHAGPRPGNAAAGQEHALPPRRRTRLRTRTSRT</sequence>
<dbReference type="Proteomes" id="UP000676325">
    <property type="component" value="Unassembled WGS sequence"/>
</dbReference>
<evidence type="ECO:0000256" key="1">
    <source>
        <dbReference type="SAM" id="MobiDB-lite"/>
    </source>
</evidence>
<comment type="caution">
    <text evidence="3">The sequence shown here is derived from an EMBL/GenBank/DDBJ whole genome shotgun (WGS) entry which is preliminary data.</text>
</comment>
<keyword evidence="2" id="KW-0472">Membrane</keyword>
<accession>A0A941ILV6</accession>
<name>A0A941ILV6_9ACTN</name>
<feature type="region of interest" description="Disordered" evidence="1">
    <location>
        <begin position="80"/>
        <end position="106"/>
    </location>
</feature>
<feature type="transmembrane region" description="Helical" evidence="2">
    <location>
        <begin position="6"/>
        <end position="26"/>
    </location>
</feature>
<keyword evidence="4" id="KW-1185">Reference proteome</keyword>
<feature type="compositionally biased region" description="Basic residues" evidence="1">
    <location>
        <begin position="92"/>
        <end position="106"/>
    </location>
</feature>
<evidence type="ECO:0000256" key="2">
    <source>
        <dbReference type="SAM" id="Phobius"/>
    </source>
</evidence>
<organism evidence="3 4">
    <name type="scientific">Actinospica acidithermotolerans</name>
    <dbReference type="NCBI Taxonomy" id="2828514"/>
    <lineage>
        <taxon>Bacteria</taxon>
        <taxon>Bacillati</taxon>
        <taxon>Actinomycetota</taxon>
        <taxon>Actinomycetes</taxon>
        <taxon>Catenulisporales</taxon>
        <taxon>Actinospicaceae</taxon>
        <taxon>Actinospica</taxon>
    </lineage>
</organism>
<evidence type="ECO:0000313" key="4">
    <source>
        <dbReference type="Proteomes" id="UP000676325"/>
    </source>
</evidence>
<keyword evidence="2" id="KW-1133">Transmembrane helix</keyword>
<proteinExistence type="predicted"/>
<gene>
    <name evidence="3" type="ORF">KDK95_29105</name>
</gene>
<protein>
    <submittedName>
        <fullName evidence="3">Uncharacterized protein</fullName>
    </submittedName>
</protein>
<dbReference type="AlphaFoldDB" id="A0A941ILV6"/>
<dbReference type="EMBL" id="JAGSOH010000130">
    <property type="protein sequence ID" value="MBR7830397.1"/>
    <property type="molecule type" value="Genomic_DNA"/>
</dbReference>
<feature type="transmembrane region" description="Helical" evidence="2">
    <location>
        <begin position="38"/>
        <end position="69"/>
    </location>
</feature>
<dbReference type="RefSeq" id="WP_212521524.1">
    <property type="nucleotide sequence ID" value="NZ_JAGSOH010000130.1"/>
</dbReference>
<reference evidence="3" key="1">
    <citation type="submission" date="2021-04" db="EMBL/GenBank/DDBJ databases">
        <title>Genome based classification of Actinospica acidithermotolerans sp. nov., an actinobacterium isolated from an Indonesian hot spring.</title>
        <authorList>
            <person name="Kusuma A.B."/>
            <person name="Putra K.E."/>
            <person name="Nafisah S."/>
            <person name="Loh J."/>
            <person name="Nouioui I."/>
            <person name="Goodfellow M."/>
        </authorList>
    </citation>
    <scope>NUCLEOTIDE SEQUENCE</scope>
    <source>
        <strain evidence="3">MGRD01-02</strain>
    </source>
</reference>